<feature type="region of interest" description="Disordered" evidence="2">
    <location>
        <begin position="20"/>
        <end position="149"/>
    </location>
</feature>
<reference evidence="3 4" key="1">
    <citation type="submission" date="2018-04" db="EMBL/GenBank/DDBJ databases">
        <authorList>
            <person name="Huttner S."/>
            <person name="Dainat J."/>
        </authorList>
    </citation>
    <scope>NUCLEOTIDE SEQUENCE [LARGE SCALE GENOMIC DNA]</scope>
</reference>
<dbReference type="Proteomes" id="UP000289323">
    <property type="component" value="Unassembled WGS sequence"/>
</dbReference>
<feature type="compositionally biased region" description="Basic and acidic residues" evidence="2">
    <location>
        <begin position="123"/>
        <end position="142"/>
    </location>
</feature>
<dbReference type="EMBL" id="OUUZ01000008">
    <property type="protein sequence ID" value="SPQ20803.1"/>
    <property type="molecule type" value="Genomic_DNA"/>
</dbReference>
<feature type="coiled-coil region" evidence="1">
    <location>
        <begin position="166"/>
        <end position="250"/>
    </location>
</feature>
<feature type="compositionally biased region" description="Low complexity" evidence="2">
    <location>
        <begin position="647"/>
        <end position="660"/>
    </location>
</feature>
<feature type="compositionally biased region" description="Low complexity" evidence="2">
    <location>
        <begin position="113"/>
        <end position="122"/>
    </location>
</feature>
<accession>A0A446BEE3</accession>
<evidence type="ECO:0000313" key="4">
    <source>
        <dbReference type="Proteomes" id="UP000289323"/>
    </source>
</evidence>
<keyword evidence="1" id="KW-0175">Coiled coil</keyword>
<name>A0A446BEE3_9PEZI</name>
<evidence type="ECO:0000313" key="3">
    <source>
        <dbReference type="EMBL" id="SPQ20803.1"/>
    </source>
</evidence>
<sequence>MARSPPPAAINVPMAALTASTTASKHSSDLPLRSYPSPPESIADPGPGRRATSSLPAPPPDTPSSIVAEYGDGTRDKVPSAAVIAEGVVKAYSRSRSRSGASSQGHGRVRGASRSSTPTPRRSPSEDRSRSLQRKEPQRREPSPATQALNDKVQRFLNSMSPSNDAEELVKENRSLHQRIAALQRTERDLLNDNQDLARRLSAAQKRHDAQRQKWKEALLNREKVFEARIKDLESRLARQEEELLRVALDRSQETALSDAAIAAWLASRASSWRQWVDDFAHRDPNRIHSGLHPLQLRELCDGVKHFVRLTDSGELPEDLLTPAGSDGLRAAKLLLHGMLANFIMSETLASPFWVFDVVSPDALDLESPSMPRLNSLSPVGFRMDLAMWNSSVSLPLRSGNDHANSWRSSIMKTFCEGGMSADLDNTFLTEDARLLAEARLRFAGRLKDSFLRGPARFLLQDQDAAGIEKLERRLVQEMDAALRFSCQLWCRRDPPWVKGLRELGITTFDASRHDIELCQAQAPLYAQLSPRASDERDAPPSSYDGRPVIMVVQPSFGVCTSTANRKSPNDDATVWAKASVLVAAPRPVKEPASVPDAAAAQDATSPDSASIRAFVGTPTSAVAPPVPPKDPKEQAVTLLPSVAFGASPRSAPRQSPSSSMPHVEPLRVS</sequence>
<evidence type="ECO:0000256" key="2">
    <source>
        <dbReference type="SAM" id="MobiDB-lite"/>
    </source>
</evidence>
<proteinExistence type="predicted"/>
<dbReference type="AlphaFoldDB" id="A0A446BEE3"/>
<feature type="region of interest" description="Disordered" evidence="2">
    <location>
        <begin position="616"/>
        <end position="670"/>
    </location>
</feature>
<protein>
    <submittedName>
        <fullName evidence="3">Cc73338e-9ff9-4dd3-ba1b-cdf649df99cd</fullName>
    </submittedName>
</protein>
<evidence type="ECO:0000256" key="1">
    <source>
        <dbReference type="SAM" id="Coils"/>
    </source>
</evidence>
<gene>
    <name evidence="3" type="ORF">TT172_LOCUS3222</name>
</gene>
<organism evidence="3 4">
    <name type="scientific">Thermothielavioides terrestris</name>
    <dbReference type="NCBI Taxonomy" id="2587410"/>
    <lineage>
        <taxon>Eukaryota</taxon>
        <taxon>Fungi</taxon>
        <taxon>Dikarya</taxon>
        <taxon>Ascomycota</taxon>
        <taxon>Pezizomycotina</taxon>
        <taxon>Sordariomycetes</taxon>
        <taxon>Sordariomycetidae</taxon>
        <taxon>Sordariales</taxon>
        <taxon>Chaetomiaceae</taxon>
        <taxon>Thermothielavioides</taxon>
    </lineage>
</organism>